<protein>
    <submittedName>
        <fullName evidence="2">Uncharacterized protein</fullName>
    </submittedName>
</protein>
<reference evidence="2 3" key="1">
    <citation type="journal article" date="2018" name="Sci. Rep.">
        <title>Comparative genomics provides insights into the lifestyle and reveals functional heterogeneity of dark septate endophytic fungi.</title>
        <authorList>
            <person name="Knapp D.G."/>
            <person name="Nemeth J.B."/>
            <person name="Barry K."/>
            <person name="Hainaut M."/>
            <person name="Henrissat B."/>
            <person name="Johnson J."/>
            <person name="Kuo A."/>
            <person name="Lim J.H.P."/>
            <person name="Lipzen A."/>
            <person name="Nolan M."/>
            <person name="Ohm R.A."/>
            <person name="Tamas L."/>
            <person name="Grigoriev I.V."/>
            <person name="Spatafora J.W."/>
            <person name="Nagy L.G."/>
            <person name="Kovacs G.M."/>
        </authorList>
    </citation>
    <scope>NUCLEOTIDE SEQUENCE [LARGE SCALE GENOMIC DNA]</scope>
    <source>
        <strain evidence="2 3">DSE2036</strain>
    </source>
</reference>
<proteinExistence type="predicted"/>
<keyword evidence="3" id="KW-1185">Reference proteome</keyword>
<feature type="compositionally biased region" description="Basic and acidic residues" evidence="1">
    <location>
        <begin position="415"/>
        <end position="429"/>
    </location>
</feature>
<gene>
    <name evidence="2" type="ORF">DM02DRAFT_657005</name>
</gene>
<feature type="region of interest" description="Disordered" evidence="1">
    <location>
        <begin position="518"/>
        <end position="573"/>
    </location>
</feature>
<dbReference type="AlphaFoldDB" id="A0A2V1DKQ6"/>
<evidence type="ECO:0000256" key="1">
    <source>
        <dbReference type="SAM" id="MobiDB-lite"/>
    </source>
</evidence>
<dbReference type="EMBL" id="KZ805406">
    <property type="protein sequence ID" value="PVH98762.1"/>
    <property type="molecule type" value="Genomic_DNA"/>
</dbReference>
<dbReference type="OrthoDB" id="5150738at2759"/>
<evidence type="ECO:0000313" key="3">
    <source>
        <dbReference type="Proteomes" id="UP000244855"/>
    </source>
</evidence>
<accession>A0A2V1DKQ6</accession>
<organism evidence="2 3">
    <name type="scientific">Periconia macrospinosa</name>
    <dbReference type="NCBI Taxonomy" id="97972"/>
    <lineage>
        <taxon>Eukaryota</taxon>
        <taxon>Fungi</taxon>
        <taxon>Dikarya</taxon>
        <taxon>Ascomycota</taxon>
        <taxon>Pezizomycotina</taxon>
        <taxon>Dothideomycetes</taxon>
        <taxon>Pleosporomycetidae</taxon>
        <taxon>Pleosporales</taxon>
        <taxon>Massarineae</taxon>
        <taxon>Periconiaceae</taxon>
        <taxon>Periconia</taxon>
    </lineage>
</organism>
<dbReference type="Proteomes" id="UP000244855">
    <property type="component" value="Unassembled WGS sequence"/>
</dbReference>
<feature type="compositionally biased region" description="Basic and acidic residues" evidence="1">
    <location>
        <begin position="437"/>
        <end position="451"/>
    </location>
</feature>
<feature type="compositionally biased region" description="Basic and acidic residues" evidence="1">
    <location>
        <begin position="487"/>
        <end position="496"/>
    </location>
</feature>
<name>A0A2V1DKQ6_9PLEO</name>
<feature type="region of interest" description="Disordered" evidence="1">
    <location>
        <begin position="379"/>
        <end position="496"/>
    </location>
</feature>
<feature type="compositionally biased region" description="Basic and acidic residues" evidence="1">
    <location>
        <begin position="518"/>
        <end position="572"/>
    </location>
</feature>
<sequence length="634" mass="70235">MLNHGDKDKNPKDEDQAMAAVKGAGLLAPGQTTCGFNWALTAEHVGNDIETLTFEWIIDGLATKLKDGGAAEDADKLVLPKIWEEIQGALEAWKPGEGTEVTIMGAEEYGKWKVSQPKVFNTVLLEPGVQITAPLPLSGIQDLIATATKGGSSPLLPTMKGKLSRFVLIEKKDLDEWYEPRAIDGDLLGFYSLLMSYVKVGSISSQADGGGPKQALPIMPRTSFVTMYNVWADGLEKDKCPKRKRGKEKTRLYDIVKALAKKNGITNVDSAKFHWPKDAEVKQKTASSKRDDLKAKTLSVKTWIDHLDDDTHANDLLATMDKAVWDGQIGALGARVERNIYQKREVHPLFEFRDIVGGSYARVGNNLEAMEIEVKKYHKKYQSPDRASKRAANACPRPAEDSKCSGKQVKGASGKCEDCPKGTEPDTNKAKCKPVSSKKEQGKCKDGKVLDPAEGGQNNDTPNPVCKPDDDKKCPGGQKAATRPPKKREDDKYKAECAADDKPDFECKDKNTYDHRVVKDGKLQHSCRATRDTKKKQQEKTTQRSTGAKDPKKNTNNKMDKDKKDREKELKDNKRRGRSGFCFALLSGIGAWGDDEMDNLSADEIDGLVDTWPDNMQDIPEIIPDWVVHVEPHR</sequence>
<evidence type="ECO:0000313" key="2">
    <source>
        <dbReference type="EMBL" id="PVH98762.1"/>
    </source>
</evidence>